<evidence type="ECO:0000256" key="6">
    <source>
        <dbReference type="ARBA" id="ARBA00023295"/>
    </source>
</evidence>
<accession>A0A927RKA3</accession>
<dbReference type="EMBL" id="JADBEM010000001">
    <property type="protein sequence ID" value="MBE1608056.1"/>
    <property type="molecule type" value="Genomic_DNA"/>
</dbReference>
<evidence type="ECO:0000256" key="1">
    <source>
        <dbReference type="ARBA" id="ARBA00000966"/>
    </source>
</evidence>
<protein>
    <recommendedName>
        <fullName evidence="2">cellulase</fullName>
        <ecNumber evidence="2">3.2.1.4</ecNumber>
    </recommendedName>
</protein>
<dbReference type="GO" id="GO:0008810">
    <property type="term" value="F:cellulase activity"/>
    <property type="evidence" value="ECO:0007669"/>
    <property type="project" value="UniProtKB-EC"/>
</dbReference>
<keyword evidence="6 8" id="KW-0326">Glycosidase</keyword>
<evidence type="ECO:0000256" key="8">
    <source>
        <dbReference type="RuleBase" id="RU361153"/>
    </source>
</evidence>
<dbReference type="Pfam" id="PF00150">
    <property type="entry name" value="Cellulase"/>
    <property type="match status" value="1"/>
</dbReference>
<evidence type="ECO:0000256" key="4">
    <source>
        <dbReference type="ARBA" id="ARBA00023001"/>
    </source>
</evidence>
<evidence type="ECO:0000256" key="3">
    <source>
        <dbReference type="ARBA" id="ARBA00022801"/>
    </source>
</evidence>
<keyword evidence="13" id="KW-1185">Reference proteome</keyword>
<dbReference type="Proteomes" id="UP000638648">
    <property type="component" value="Unassembled WGS sequence"/>
</dbReference>
<evidence type="ECO:0000313" key="13">
    <source>
        <dbReference type="Proteomes" id="UP000638648"/>
    </source>
</evidence>
<keyword evidence="5" id="KW-0119">Carbohydrate metabolism</keyword>
<dbReference type="GO" id="GO:0030245">
    <property type="term" value="P:cellulose catabolic process"/>
    <property type="evidence" value="ECO:0007669"/>
    <property type="project" value="UniProtKB-KW"/>
</dbReference>
<feature type="domain" description="LysM" evidence="11">
    <location>
        <begin position="398"/>
        <end position="446"/>
    </location>
</feature>
<dbReference type="RefSeq" id="WP_202896497.1">
    <property type="nucleotide sequence ID" value="NZ_BAABJL010000177.1"/>
</dbReference>
<dbReference type="PANTHER" id="PTHR35923">
    <property type="entry name" value="MAJOR EXTRACELLULAR ENDOGLUCANASE"/>
    <property type="match status" value="1"/>
</dbReference>
<dbReference type="SMART" id="SM00257">
    <property type="entry name" value="LysM"/>
    <property type="match status" value="1"/>
</dbReference>
<comment type="catalytic activity">
    <reaction evidence="1">
        <text>Endohydrolysis of (1-&gt;4)-beta-D-glucosidic linkages in cellulose, lichenin and cereal beta-D-glucans.</text>
        <dbReference type="EC" id="3.2.1.4"/>
    </reaction>
</comment>
<evidence type="ECO:0000256" key="10">
    <source>
        <dbReference type="SAM" id="SignalP"/>
    </source>
</evidence>
<evidence type="ECO:0000256" key="9">
    <source>
        <dbReference type="SAM" id="MobiDB-lite"/>
    </source>
</evidence>
<dbReference type="SUPFAM" id="SSF51445">
    <property type="entry name" value="(Trans)glycosidases"/>
    <property type="match status" value="1"/>
</dbReference>
<feature type="chain" id="PRO_5039241041" description="cellulase" evidence="10">
    <location>
        <begin position="18"/>
        <end position="447"/>
    </location>
</feature>
<sequence>MLVASLIGAFAPNYATAQAAAEPTASAGPLHAEGSKLFDANGKQVTLTGVNWFGFETNAFAPHGLWTRNWKSMLDQMKASGFNTIRLPYSNQLFDPASKPAAAIDYHKNPDLKGLHGLALMDKIVDGATDRGLMVLLDQHRPDAQAQSELWYTDHLSEDKWVQDWTMLARHYRDNPLVIGADLHNEPHGRATWGTGDKSTDWRLAAERAGNAVLKANPNWLIVVEGIDSYNNDGYWWGGNLMGAKDHPVRLSEPNKLVYSAHDYGPGVSQQSWFGAPNFPDNMAKIWKDHWAYLAMDGTAPVLMGEFGGRSVSPSTTEGKWQHALANFLKQHGISYTYWSWNPNSGDTGGVLKDDWKHVQQQKLDMLKGYQAPRLGEADDRRRKTSDSPAMPGRAEDGIYVVRPGDTLDGIARRNHVLGGWRALQKLNQGRVTDPALIRPDQRLHLQ</sequence>
<dbReference type="EC" id="3.2.1.4" evidence="2"/>
<keyword evidence="10" id="KW-0732">Signal</keyword>
<dbReference type="Gene3D" id="3.10.350.10">
    <property type="entry name" value="LysM domain"/>
    <property type="match status" value="1"/>
</dbReference>
<dbReference type="AlphaFoldDB" id="A0A927RKA3"/>
<dbReference type="Pfam" id="PF01476">
    <property type="entry name" value="LysM"/>
    <property type="match status" value="1"/>
</dbReference>
<evidence type="ECO:0000256" key="2">
    <source>
        <dbReference type="ARBA" id="ARBA00012601"/>
    </source>
</evidence>
<dbReference type="PANTHER" id="PTHR35923:SF2">
    <property type="entry name" value="ENDOGLUCANASE"/>
    <property type="match status" value="1"/>
</dbReference>
<evidence type="ECO:0000259" key="11">
    <source>
        <dbReference type="PROSITE" id="PS51782"/>
    </source>
</evidence>
<comment type="similarity">
    <text evidence="8">Belongs to the glycosyl hydrolase 5 (cellulase A) family.</text>
</comment>
<dbReference type="CDD" id="cd00118">
    <property type="entry name" value="LysM"/>
    <property type="match status" value="1"/>
</dbReference>
<evidence type="ECO:0000313" key="12">
    <source>
        <dbReference type="EMBL" id="MBE1608056.1"/>
    </source>
</evidence>
<dbReference type="InterPro" id="IPR017853">
    <property type="entry name" value="GH"/>
</dbReference>
<comment type="caution">
    <text evidence="12">The sequence shown here is derived from an EMBL/GenBank/DDBJ whole genome shotgun (WGS) entry which is preliminary data.</text>
</comment>
<evidence type="ECO:0000256" key="5">
    <source>
        <dbReference type="ARBA" id="ARBA00023277"/>
    </source>
</evidence>
<keyword evidence="3 8" id="KW-0378">Hydrolase</keyword>
<dbReference type="PROSITE" id="PS51782">
    <property type="entry name" value="LYSM"/>
    <property type="match status" value="1"/>
</dbReference>
<dbReference type="PROSITE" id="PS00659">
    <property type="entry name" value="GLYCOSYL_HYDROL_F5"/>
    <property type="match status" value="1"/>
</dbReference>
<dbReference type="Gene3D" id="3.20.20.80">
    <property type="entry name" value="Glycosidases"/>
    <property type="match status" value="1"/>
</dbReference>
<feature type="signal peptide" evidence="10">
    <location>
        <begin position="1"/>
        <end position="17"/>
    </location>
</feature>
<reference evidence="12" key="1">
    <citation type="submission" date="2020-10" db="EMBL/GenBank/DDBJ databases">
        <title>Sequencing the genomes of 1000 actinobacteria strains.</title>
        <authorList>
            <person name="Klenk H.-P."/>
        </authorList>
    </citation>
    <scope>NUCLEOTIDE SEQUENCE</scope>
    <source>
        <strain evidence="12">DSM 45354</strain>
    </source>
</reference>
<dbReference type="InterPro" id="IPR036779">
    <property type="entry name" value="LysM_dom_sf"/>
</dbReference>
<gene>
    <name evidence="12" type="ORF">HEB94_004904</name>
</gene>
<name>A0A927RKA3_9ACTN</name>
<dbReference type="InterPro" id="IPR018087">
    <property type="entry name" value="Glyco_hydro_5_CS"/>
</dbReference>
<keyword evidence="7" id="KW-0624">Polysaccharide degradation</keyword>
<organism evidence="12 13">
    <name type="scientific">Actinopolymorpha pittospori</name>
    <dbReference type="NCBI Taxonomy" id="648752"/>
    <lineage>
        <taxon>Bacteria</taxon>
        <taxon>Bacillati</taxon>
        <taxon>Actinomycetota</taxon>
        <taxon>Actinomycetes</taxon>
        <taxon>Propionibacteriales</taxon>
        <taxon>Actinopolymorphaceae</taxon>
        <taxon>Actinopolymorpha</taxon>
    </lineage>
</organism>
<evidence type="ECO:0000256" key="7">
    <source>
        <dbReference type="ARBA" id="ARBA00023326"/>
    </source>
</evidence>
<feature type="region of interest" description="Disordered" evidence="9">
    <location>
        <begin position="371"/>
        <end position="397"/>
    </location>
</feature>
<feature type="compositionally biased region" description="Basic and acidic residues" evidence="9">
    <location>
        <begin position="376"/>
        <end position="386"/>
    </location>
</feature>
<dbReference type="InterPro" id="IPR018392">
    <property type="entry name" value="LysM"/>
</dbReference>
<dbReference type="InterPro" id="IPR001547">
    <property type="entry name" value="Glyco_hydro_5"/>
</dbReference>
<proteinExistence type="inferred from homology"/>
<keyword evidence="4" id="KW-0136">Cellulose degradation</keyword>